<dbReference type="Proteomes" id="UP000177268">
    <property type="component" value="Unassembled WGS sequence"/>
</dbReference>
<reference evidence="1 2" key="1">
    <citation type="journal article" date="2016" name="Nat. Commun.">
        <title>Thousands of microbial genomes shed light on interconnected biogeochemical processes in an aquifer system.</title>
        <authorList>
            <person name="Anantharaman K."/>
            <person name="Brown C.T."/>
            <person name="Hug L.A."/>
            <person name="Sharon I."/>
            <person name="Castelle C.J."/>
            <person name="Probst A.J."/>
            <person name="Thomas B.C."/>
            <person name="Singh A."/>
            <person name="Wilkins M.J."/>
            <person name="Karaoz U."/>
            <person name="Brodie E.L."/>
            <person name="Williams K.H."/>
            <person name="Hubbard S.S."/>
            <person name="Banfield J.F."/>
        </authorList>
    </citation>
    <scope>NUCLEOTIDE SEQUENCE [LARGE SCALE GENOMIC DNA]</scope>
</reference>
<dbReference type="AlphaFoldDB" id="A0A1F5ZG63"/>
<accession>A0A1F5ZG63</accession>
<dbReference type="SUPFAM" id="SSF53756">
    <property type="entry name" value="UDP-Glycosyltransferase/glycogen phosphorylase"/>
    <property type="match status" value="1"/>
</dbReference>
<name>A0A1F5ZG63_9BACT</name>
<evidence type="ECO:0000313" key="2">
    <source>
        <dbReference type="Proteomes" id="UP000177268"/>
    </source>
</evidence>
<protein>
    <submittedName>
        <fullName evidence="1">Uncharacterized protein</fullName>
    </submittedName>
</protein>
<sequence length="443" mass="50399">MTAETSLDSQDLVIVLAQALTGLGHLRVSHALYHGLPTGTHALLLTSQDTNINYMHRMTSINPWLRSFMEFAQGGWAENITTVLARDYFRRNPKTLEDQLRTILEQHITKPKTLLVVATHVNLAHQLASVKDAFAKKYKVRVVLVVVVTDDSPQHIWAVGGADLIFVPSEYTKRELEAYHRSQKRLPPSKYVVLPYMVSPNLGTELPDVQTTRRKQELDPTRLASIHVAIPISGAAVQLTYFEKLISDLRESSDRFVFHIVSQQSPATASFLSHMIGHHEIKLLVSISHREVVELYESLYEHEVIALEVTKPSEQSFKALLKPRQRGGCILLLSDPVGRQEWDNIRFLVRHSLLPTPSEQQQLWNLAQRGKKPGELLLMRAKVWRAVRLPSNPTASAQFIWWCFEQRIFFSMVRFAGFGQSIELSSHGVDMFWDAISLYLKGK</sequence>
<dbReference type="EMBL" id="MFIZ01000028">
    <property type="protein sequence ID" value="OGG11430.1"/>
    <property type="molecule type" value="Genomic_DNA"/>
</dbReference>
<evidence type="ECO:0000313" key="1">
    <source>
        <dbReference type="EMBL" id="OGG11430.1"/>
    </source>
</evidence>
<gene>
    <name evidence="1" type="ORF">A2Z00_05605</name>
</gene>
<organism evidence="1 2">
    <name type="scientific">Candidatus Gottesmanbacteria bacterium RBG_13_45_10</name>
    <dbReference type="NCBI Taxonomy" id="1798370"/>
    <lineage>
        <taxon>Bacteria</taxon>
        <taxon>Candidatus Gottesmaniibacteriota</taxon>
    </lineage>
</organism>
<proteinExistence type="predicted"/>
<comment type="caution">
    <text evidence="1">The sequence shown here is derived from an EMBL/GenBank/DDBJ whole genome shotgun (WGS) entry which is preliminary data.</text>
</comment>